<dbReference type="PRINTS" id="PR01077">
    <property type="entry name" value="CLAUDIN"/>
</dbReference>
<dbReference type="PANTHER" id="PTHR12002">
    <property type="entry name" value="CLAUDIN"/>
    <property type="match status" value="1"/>
</dbReference>
<dbReference type="KEGG" id="hcq:109510710"/>
<evidence type="ECO:0000256" key="2">
    <source>
        <dbReference type="ARBA" id="ARBA00022427"/>
    </source>
</evidence>
<feature type="transmembrane region" description="Helical" evidence="8">
    <location>
        <begin position="123"/>
        <end position="145"/>
    </location>
</feature>
<keyword evidence="10" id="KW-1185">Reference proteome</keyword>
<accession>A0A3Q2YNK6</accession>
<evidence type="ECO:0000256" key="3">
    <source>
        <dbReference type="ARBA" id="ARBA00022475"/>
    </source>
</evidence>
<evidence type="ECO:0000256" key="4">
    <source>
        <dbReference type="ARBA" id="ARBA00022692"/>
    </source>
</evidence>
<dbReference type="AlphaFoldDB" id="A0A3Q2YNK6"/>
<evidence type="ECO:0000256" key="6">
    <source>
        <dbReference type="ARBA" id="ARBA00022989"/>
    </source>
</evidence>
<dbReference type="Pfam" id="PF00822">
    <property type="entry name" value="PMP22_Claudin"/>
    <property type="match status" value="1"/>
</dbReference>
<name>A0A3Q2YNK6_HIPCM</name>
<dbReference type="GeneTree" id="ENSGT00940000154762"/>
<gene>
    <name evidence="9" type="primary">CLDN4</name>
</gene>
<dbReference type="GO" id="GO:0005923">
    <property type="term" value="C:bicellular tight junction"/>
    <property type="evidence" value="ECO:0007669"/>
    <property type="project" value="UniProtKB-SubCell"/>
</dbReference>
<evidence type="ECO:0000256" key="8">
    <source>
        <dbReference type="RuleBase" id="RU060637"/>
    </source>
</evidence>
<feature type="transmembrane region" description="Helical" evidence="8">
    <location>
        <begin position="79"/>
        <end position="102"/>
    </location>
</feature>
<dbReference type="PROSITE" id="PS01346">
    <property type="entry name" value="CLAUDIN"/>
    <property type="match status" value="1"/>
</dbReference>
<evidence type="ECO:0000313" key="9">
    <source>
        <dbReference type="Ensembl" id="ENSHCOP00000014957.1"/>
    </source>
</evidence>
<keyword evidence="3 8" id="KW-1003">Cell membrane</keyword>
<organism evidence="9 10">
    <name type="scientific">Hippocampus comes</name>
    <name type="common">Tiger tail seahorse</name>
    <dbReference type="NCBI Taxonomy" id="109280"/>
    <lineage>
        <taxon>Eukaryota</taxon>
        <taxon>Metazoa</taxon>
        <taxon>Chordata</taxon>
        <taxon>Craniata</taxon>
        <taxon>Vertebrata</taxon>
        <taxon>Euteleostomi</taxon>
        <taxon>Actinopterygii</taxon>
        <taxon>Neopterygii</taxon>
        <taxon>Teleostei</taxon>
        <taxon>Neoteleostei</taxon>
        <taxon>Acanthomorphata</taxon>
        <taxon>Syngnathiaria</taxon>
        <taxon>Syngnathiformes</taxon>
        <taxon>Syngnathoidei</taxon>
        <taxon>Syngnathidae</taxon>
        <taxon>Hippocampus</taxon>
    </lineage>
</organism>
<dbReference type="GO" id="GO:0005198">
    <property type="term" value="F:structural molecule activity"/>
    <property type="evidence" value="ECO:0007669"/>
    <property type="project" value="InterPro"/>
</dbReference>
<feature type="transmembrane region" description="Helical" evidence="8">
    <location>
        <begin position="165"/>
        <end position="185"/>
    </location>
</feature>
<dbReference type="OMA" id="QKREFGN"/>
<dbReference type="InterPro" id="IPR017974">
    <property type="entry name" value="Claudin_CS"/>
</dbReference>
<dbReference type="Gene3D" id="1.20.140.150">
    <property type="match status" value="1"/>
</dbReference>
<dbReference type="GO" id="GO:0005886">
    <property type="term" value="C:plasma membrane"/>
    <property type="evidence" value="ECO:0007669"/>
    <property type="project" value="UniProtKB-SubCell"/>
</dbReference>
<dbReference type="Ensembl" id="ENSHCOT00000022721.1">
    <property type="protein sequence ID" value="ENSHCOP00000014957.1"/>
    <property type="gene ID" value="ENSHCOG00000018451.1"/>
</dbReference>
<evidence type="ECO:0000256" key="5">
    <source>
        <dbReference type="ARBA" id="ARBA00022949"/>
    </source>
</evidence>
<feature type="transmembrane region" description="Helical" evidence="8">
    <location>
        <begin position="7"/>
        <end position="30"/>
    </location>
</feature>
<dbReference type="STRING" id="109280.ENSHCOP00000014957"/>
<comment type="function">
    <text evidence="8">Claudins function as major constituents of the tight junction complexes that regulate the permeability of epithelia.</text>
</comment>
<reference evidence="9" key="2">
    <citation type="submission" date="2025-09" db="UniProtKB">
        <authorList>
            <consortium name="Ensembl"/>
        </authorList>
    </citation>
    <scope>IDENTIFICATION</scope>
</reference>
<dbReference type="FunFam" id="1.20.140.150:FF:000001">
    <property type="entry name" value="Claudin"/>
    <property type="match status" value="1"/>
</dbReference>
<dbReference type="Proteomes" id="UP000264820">
    <property type="component" value="Unplaced"/>
</dbReference>
<reference evidence="9" key="1">
    <citation type="submission" date="2025-08" db="UniProtKB">
        <authorList>
            <consortium name="Ensembl"/>
        </authorList>
    </citation>
    <scope>IDENTIFICATION</scope>
</reference>
<evidence type="ECO:0000256" key="7">
    <source>
        <dbReference type="ARBA" id="ARBA00023136"/>
    </source>
</evidence>
<dbReference type="InterPro" id="IPR006187">
    <property type="entry name" value="Claudin"/>
</dbReference>
<keyword evidence="2 8" id="KW-0796">Tight junction</keyword>
<keyword evidence="5 8" id="KW-0965">Cell junction</keyword>
<keyword evidence="4 8" id="KW-0812">Transmembrane</keyword>
<dbReference type="OrthoDB" id="8868225at2759"/>
<keyword evidence="7 8" id="KW-0472">Membrane</keyword>
<protein>
    <recommendedName>
        <fullName evidence="8">Claudin</fullName>
    </recommendedName>
</protein>
<sequence>MASSGVEILGLTLAVAGWLGVMVTCGLPMWRVAAYVGQNVVLSQVIWEGLWMNCSVQSTGQMHCKVHDSMLGLPRDLQAARALVVVSLVLAGVGVALATAGAQCTDCSDDVRGKWRVAAAGGLSLTLAGVLTLAAVSWTAHAIVLDFHDPLMEQTGKRDFGNALYFGWAASCLLILGGALLWCTCSRRTDRGPIQLNYSAVSRRGYDRRDYV</sequence>
<comment type="similarity">
    <text evidence="1 8">Belongs to the claudin family.</text>
</comment>
<evidence type="ECO:0000256" key="1">
    <source>
        <dbReference type="ARBA" id="ARBA00008295"/>
    </source>
</evidence>
<proteinExistence type="inferred from homology"/>
<keyword evidence="6 8" id="KW-1133">Transmembrane helix</keyword>
<dbReference type="InterPro" id="IPR004031">
    <property type="entry name" value="PMP22/EMP/MP20/Claudin"/>
</dbReference>
<comment type="subcellular location">
    <subcellularLocation>
        <location evidence="8">Cell junction</location>
        <location evidence="8">Tight junction</location>
    </subcellularLocation>
    <subcellularLocation>
        <location evidence="8">Cell membrane</location>
        <topology evidence="8">Multi-pass membrane protein</topology>
    </subcellularLocation>
</comment>
<evidence type="ECO:0000313" key="10">
    <source>
        <dbReference type="Proteomes" id="UP000264820"/>
    </source>
</evidence>